<proteinExistence type="predicted"/>
<feature type="compositionally biased region" description="Basic residues" evidence="1">
    <location>
        <begin position="328"/>
        <end position="343"/>
    </location>
</feature>
<dbReference type="Gene3D" id="3.40.50.790">
    <property type="match status" value="1"/>
</dbReference>
<feature type="compositionally biased region" description="Basic and acidic residues" evidence="1">
    <location>
        <begin position="261"/>
        <end position="289"/>
    </location>
</feature>
<dbReference type="InterPro" id="IPR028364">
    <property type="entry name" value="Ribosomal_uL1/biogenesis"/>
</dbReference>
<dbReference type="AlphaFoldDB" id="A0AAQ3N1V5"/>
<sequence length="427" mass="48143">MASENLNPVTVTKAIDALLKWRRSQSETQKPKLFDQDEEFVYLVVTLKKIPAKSRVNPYKIPLPHSLFSQFSEQCLILDDRPNKARVTKAQAQAKVQSESIPIAKILKLSKLASDYRAFEAKRKLCDSYDLFFAEKNIVPLLPRLLGKQFFKKRKLPVPVDLKKSNWKEQVERACSSAMLFMRTGTCSVVRVAKVGMERDSIVENVMAAVEGIVEVVPKKWGNVRSLHLKLLESVALPVYQVVPDLKLRIEGANEQAEIKEKKKKRKNDEEVRESAKKKGRIHEVRYMDENGGEDEIENELASDDGGGDVNVDEKTKRGVSSVLNGGKRLKKSSGVKEKRKKGQSGSELVAEDKESSANDKKKKVKSGSELVVRDEESGVKKTKKGELKKMKTGEVKVKAVKSVKAKKSKKDIWQENVENKLELSVR</sequence>
<dbReference type="Proteomes" id="UP001374535">
    <property type="component" value="Chromosome 8"/>
</dbReference>
<dbReference type="EMBL" id="CP144693">
    <property type="protein sequence ID" value="WVZ00950.1"/>
    <property type="molecule type" value="Genomic_DNA"/>
</dbReference>
<dbReference type="CDD" id="cd00403">
    <property type="entry name" value="Ribosomal_L1"/>
    <property type="match status" value="1"/>
</dbReference>
<feature type="compositionally biased region" description="Acidic residues" evidence="1">
    <location>
        <begin position="291"/>
        <end position="307"/>
    </location>
</feature>
<protein>
    <recommendedName>
        <fullName evidence="4">Ribosomal protein L1</fullName>
    </recommendedName>
</protein>
<keyword evidence="3" id="KW-1185">Reference proteome</keyword>
<evidence type="ECO:0000256" key="1">
    <source>
        <dbReference type="SAM" id="MobiDB-lite"/>
    </source>
</evidence>
<dbReference type="Pfam" id="PF00687">
    <property type="entry name" value="Ribosomal_L1"/>
    <property type="match status" value="1"/>
</dbReference>
<feature type="compositionally biased region" description="Basic and acidic residues" evidence="1">
    <location>
        <begin position="372"/>
        <end position="388"/>
    </location>
</feature>
<dbReference type="InterPro" id="IPR023674">
    <property type="entry name" value="Ribosomal_uL1-like"/>
</dbReference>
<name>A0AAQ3N1V5_VIGMU</name>
<dbReference type="InterPro" id="IPR016095">
    <property type="entry name" value="Ribosomal_uL1_3-a/b-sand"/>
</dbReference>
<dbReference type="GO" id="GO:0003723">
    <property type="term" value="F:RNA binding"/>
    <property type="evidence" value="ECO:0007669"/>
    <property type="project" value="InterPro"/>
</dbReference>
<reference evidence="2 3" key="1">
    <citation type="journal article" date="2023" name="Life. Sci Alliance">
        <title>Evolutionary insights into 3D genome organization and epigenetic landscape of Vigna mungo.</title>
        <authorList>
            <person name="Junaid A."/>
            <person name="Singh B."/>
            <person name="Bhatia S."/>
        </authorList>
    </citation>
    <scope>NUCLEOTIDE SEQUENCE [LARGE SCALE GENOMIC DNA]</scope>
    <source>
        <strain evidence="2">Urdbean</strain>
    </source>
</reference>
<gene>
    <name evidence="2" type="ORF">V8G54_027019</name>
</gene>
<accession>A0AAQ3N1V5</accession>
<dbReference type="InterPro" id="IPR050257">
    <property type="entry name" value="eL8/uL1-like"/>
</dbReference>
<evidence type="ECO:0008006" key="4">
    <source>
        <dbReference type="Google" id="ProtNLM"/>
    </source>
</evidence>
<organism evidence="2 3">
    <name type="scientific">Vigna mungo</name>
    <name type="common">Black gram</name>
    <name type="synonym">Phaseolus mungo</name>
    <dbReference type="NCBI Taxonomy" id="3915"/>
    <lineage>
        <taxon>Eukaryota</taxon>
        <taxon>Viridiplantae</taxon>
        <taxon>Streptophyta</taxon>
        <taxon>Embryophyta</taxon>
        <taxon>Tracheophyta</taxon>
        <taxon>Spermatophyta</taxon>
        <taxon>Magnoliopsida</taxon>
        <taxon>eudicotyledons</taxon>
        <taxon>Gunneridae</taxon>
        <taxon>Pentapetalae</taxon>
        <taxon>rosids</taxon>
        <taxon>fabids</taxon>
        <taxon>Fabales</taxon>
        <taxon>Fabaceae</taxon>
        <taxon>Papilionoideae</taxon>
        <taxon>50 kb inversion clade</taxon>
        <taxon>NPAAA clade</taxon>
        <taxon>indigoferoid/millettioid clade</taxon>
        <taxon>Phaseoleae</taxon>
        <taxon>Vigna</taxon>
    </lineage>
</organism>
<feature type="compositionally biased region" description="Basic and acidic residues" evidence="1">
    <location>
        <begin position="351"/>
        <end position="360"/>
    </location>
</feature>
<dbReference type="FunFam" id="3.40.50.790:FF:000012">
    <property type="entry name" value="Ribosomal protein L1p/L10e family"/>
    <property type="match status" value="1"/>
</dbReference>
<evidence type="ECO:0000313" key="3">
    <source>
        <dbReference type="Proteomes" id="UP001374535"/>
    </source>
</evidence>
<feature type="region of interest" description="Disordered" evidence="1">
    <location>
        <begin position="261"/>
        <end position="388"/>
    </location>
</feature>
<evidence type="ECO:0000313" key="2">
    <source>
        <dbReference type="EMBL" id="WVZ00950.1"/>
    </source>
</evidence>
<dbReference type="SUPFAM" id="SSF56808">
    <property type="entry name" value="Ribosomal protein L1"/>
    <property type="match status" value="1"/>
</dbReference>
<dbReference type="PANTHER" id="PTHR23105">
    <property type="entry name" value="RIBOSOMAL PROTEIN L7AE FAMILY MEMBER"/>
    <property type="match status" value="1"/>
</dbReference>